<dbReference type="EMBL" id="CAJNNV010027903">
    <property type="protein sequence ID" value="CAE8622148.1"/>
    <property type="molecule type" value="Genomic_DNA"/>
</dbReference>
<evidence type="ECO:0000256" key="1">
    <source>
        <dbReference type="SAM" id="MobiDB-lite"/>
    </source>
</evidence>
<organism evidence="2 3">
    <name type="scientific">Polarella glacialis</name>
    <name type="common">Dinoflagellate</name>
    <dbReference type="NCBI Taxonomy" id="89957"/>
    <lineage>
        <taxon>Eukaryota</taxon>
        <taxon>Sar</taxon>
        <taxon>Alveolata</taxon>
        <taxon>Dinophyceae</taxon>
        <taxon>Suessiales</taxon>
        <taxon>Suessiaceae</taxon>
        <taxon>Polarella</taxon>
    </lineage>
</organism>
<reference evidence="2" key="1">
    <citation type="submission" date="2021-02" db="EMBL/GenBank/DDBJ databases">
        <authorList>
            <person name="Dougan E. K."/>
            <person name="Rhodes N."/>
            <person name="Thang M."/>
            <person name="Chan C."/>
        </authorList>
    </citation>
    <scope>NUCLEOTIDE SEQUENCE</scope>
</reference>
<feature type="compositionally biased region" description="Low complexity" evidence="1">
    <location>
        <begin position="140"/>
        <end position="165"/>
    </location>
</feature>
<keyword evidence="3" id="KW-1185">Reference proteome</keyword>
<accession>A0A813GHK3</accession>
<dbReference type="AlphaFoldDB" id="A0A813GHK3"/>
<gene>
    <name evidence="2" type="ORF">PGLA1383_LOCUS39651</name>
</gene>
<comment type="caution">
    <text evidence="2">The sequence shown here is derived from an EMBL/GenBank/DDBJ whole genome shotgun (WGS) entry which is preliminary data.</text>
</comment>
<dbReference type="Proteomes" id="UP000654075">
    <property type="component" value="Unassembled WGS sequence"/>
</dbReference>
<protein>
    <submittedName>
        <fullName evidence="2">Uncharacterized protein</fullName>
    </submittedName>
</protein>
<feature type="compositionally biased region" description="Low complexity" evidence="1">
    <location>
        <begin position="117"/>
        <end position="132"/>
    </location>
</feature>
<feature type="region of interest" description="Disordered" evidence="1">
    <location>
        <begin position="65"/>
        <end position="192"/>
    </location>
</feature>
<proteinExistence type="predicted"/>
<sequence>MDDAIRCAIVMSRALPRARDRQRFLPQEMLQNYATLRNAIRLQELRGRSYDQIGHPARATAAVSQYWPDGGSGDGYGDDAEPMDVSFMAQSSGRKVGRAGPKGKGKGQGKGKGKSDTAPAPARPAPSTSSTRVPTATSMTSTRVPTATSTTSTRGPTTSSTSSTRAWGMPQVRQIRPQSRGVPRSRAETQSP</sequence>
<feature type="compositionally biased region" description="Basic residues" evidence="1">
    <location>
        <begin position="95"/>
        <end position="112"/>
    </location>
</feature>
<evidence type="ECO:0000313" key="2">
    <source>
        <dbReference type="EMBL" id="CAE8622148.1"/>
    </source>
</evidence>
<evidence type="ECO:0000313" key="3">
    <source>
        <dbReference type="Proteomes" id="UP000654075"/>
    </source>
</evidence>
<name>A0A813GHK3_POLGL</name>